<proteinExistence type="predicted"/>
<evidence type="ECO:0000313" key="1">
    <source>
        <dbReference type="EMBL" id="SHF01027.1"/>
    </source>
</evidence>
<keyword evidence="2" id="KW-1185">Reference proteome</keyword>
<evidence type="ECO:0000313" key="2">
    <source>
        <dbReference type="Proteomes" id="UP000325134"/>
    </source>
</evidence>
<dbReference type="Proteomes" id="UP000325134">
    <property type="component" value="Unassembled WGS sequence"/>
</dbReference>
<name>A0A1M4Y5C8_9RHOB</name>
<accession>A0A1M4Y5C8</accession>
<dbReference type="AlphaFoldDB" id="A0A1M4Y5C8"/>
<protein>
    <submittedName>
        <fullName evidence="1">Uncharacterized protein</fullName>
    </submittedName>
</protein>
<organism evidence="1 2">
    <name type="scientific">Ruegeria intermedia</name>
    <dbReference type="NCBI Taxonomy" id="996115"/>
    <lineage>
        <taxon>Bacteria</taxon>
        <taxon>Pseudomonadati</taxon>
        <taxon>Pseudomonadota</taxon>
        <taxon>Alphaproteobacteria</taxon>
        <taxon>Rhodobacterales</taxon>
        <taxon>Roseobacteraceae</taxon>
        <taxon>Ruegeria</taxon>
    </lineage>
</organism>
<gene>
    <name evidence="1" type="ORF">SAMN05444279_11414</name>
</gene>
<dbReference type="EMBL" id="FQVK01000014">
    <property type="protein sequence ID" value="SHF01027.1"/>
    <property type="molecule type" value="Genomic_DNA"/>
</dbReference>
<reference evidence="1 2" key="1">
    <citation type="submission" date="2016-11" db="EMBL/GenBank/DDBJ databases">
        <authorList>
            <person name="Varghese N."/>
            <person name="Submissions S."/>
        </authorList>
    </citation>
    <scope>NUCLEOTIDE SEQUENCE [LARGE SCALE GENOMIC DNA]</scope>
    <source>
        <strain evidence="1 2">DSM 29341</strain>
    </source>
</reference>
<sequence length="206" mass="23558">MAKCFTTSAAFQHITLAPLHPTFSLAKEAPPFIARGCKFLKRQPSPEQRRVRFSELGQCDRLAVSLQKVDGTRAHRAAGAQGRNDEREVTQPFSSIRLAKPAWQPSRFRVGIPPSNNFRVQKFFRNLAKDPPPWRIPKGPTYAQSYRDCRAYKAHLRSAVGGILRLFRDNGTSRHAEDRNSQTWRGIFQTTALGCTWFFRIMSRRV</sequence>